<evidence type="ECO:0000313" key="2">
    <source>
        <dbReference type="Proteomes" id="UP000253961"/>
    </source>
</evidence>
<dbReference type="AlphaFoldDB" id="A0A369Q221"/>
<keyword evidence="2" id="KW-1185">Reference proteome</keyword>
<name>A0A369Q221_9SPHI</name>
<reference evidence="1 2" key="1">
    <citation type="submission" date="2018-07" db="EMBL/GenBank/DDBJ databases">
        <title>Pedobacter sp. nov., isolated from soil.</title>
        <authorList>
            <person name="Zhou L.Y."/>
            <person name="Du Z.J."/>
        </authorList>
    </citation>
    <scope>NUCLEOTIDE SEQUENCE [LARGE SCALE GENOMIC DNA]</scope>
    <source>
        <strain evidence="1 2">JDX94</strain>
    </source>
</reference>
<dbReference type="EMBL" id="QPKV01000003">
    <property type="protein sequence ID" value="RDC57297.1"/>
    <property type="molecule type" value="Genomic_DNA"/>
</dbReference>
<sequence length="59" mass="6994">MYSLKNLIEEIDVSFCLIATFFVAEQEANITITAKEKREIFKDIFFKSKYFISKSIEFD</sequence>
<dbReference type="Proteomes" id="UP000253961">
    <property type="component" value="Unassembled WGS sequence"/>
</dbReference>
<organism evidence="1 2">
    <name type="scientific">Pedobacter chinensis</name>
    <dbReference type="NCBI Taxonomy" id="2282421"/>
    <lineage>
        <taxon>Bacteria</taxon>
        <taxon>Pseudomonadati</taxon>
        <taxon>Bacteroidota</taxon>
        <taxon>Sphingobacteriia</taxon>
        <taxon>Sphingobacteriales</taxon>
        <taxon>Sphingobacteriaceae</taxon>
        <taxon>Pedobacter</taxon>
    </lineage>
</organism>
<accession>A0A369Q221</accession>
<proteinExistence type="predicted"/>
<gene>
    <name evidence="1" type="ORF">DU508_08995</name>
</gene>
<comment type="caution">
    <text evidence="1">The sequence shown here is derived from an EMBL/GenBank/DDBJ whole genome shotgun (WGS) entry which is preliminary data.</text>
</comment>
<evidence type="ECO:0000313" key="1">
    <source>
        <dbReference type="EMBL" id="RDC57297.1"/>
    </source>
</evidence>
<protein>
    <submittedName>
        <fullName evidence="1">Uncharacterized protein</fullName>
    </submittedName>
</protein>